<comment type="caution">
    <text evidence="2">The sequence shown here is derived from an EMBL/GenBank/DDBJ whole genome shotgun (WGS) entry which is preliminary data.</text>
</comment>
<dbReference type="InterPro" id="IPR005162">
    <property type="entry name" value="Retrotrans_gag_dom"/>
</dbReference>
<organism evidence="2 3">
    <name type="scientific">Juglans regia</name>
    <name type="common">English walnut</name>
    <dbReference type="NCBI Taxonomy" id="51240"/>
    <lineage>
        <taxon>Eukaryota</taxon>
        <taxon>Viridiplantae</taxon>
        <taxon>Streptophyta</taxon>
        <taxon>Embryophyta</taxon>
        <taxon>Tracheophyta</taxon>
        <taxon>Spermatophyta</taxon>
        <taxon>Magnoliopsida</taxon>
        <taxon>eudicotyledons</taxon>
        <taxon>Gunneridae</taxon>
        <taxon>Pentapetalae</taxon>
        <taxon>rosids</taxon>
        <taxon>fabids</taxon>
        <taxon>Fagales</taxon>
        <taxon>Juglandaceae</taxon>
        <taxon>Juglans</taxon>
    </lineage>
</organism>
<name>A0A833WYT7_JUGRE</name>
<evidence type="ECO:0000313" key="2">
    <source>
        <dbReference type="EMBL" id="KAF5451837.1"/>
    </source>
</evidence>
<proteinExistence type="predicted"/>
<dbReference type="Pfam" id="PF03732">
    <property type="entry name" value="Retrotrans_gag"/>
    <property type="match status" value="1"/>
</dbReference>
<sequence>MLIEGVLQQFNNLASSYDRLVQITTKLSSGEETSNNVKLNANPLFDGHGGIQARSLRLNFPRFDRGDPSEWILKAHQFFNYFDTLEDHKLEIASFHMEGKALTRYYWLKESSPVTKWGDFLEDLRTRFRPSAYEDPVCAFTKLMQTGSVEDYQTTFENLSYKISGVSEEFRISTFLSGLKDELRIIVTMFKPNTLVAAFGLARLQKEEVTGKQYPCRNTQAQSPYAPSFKPTPLRLPGQNTIPRLPALNPVLRFPTPQNPIPNPPFQRRNPFPIKCISPNQMQERRDKGLCNFCDEKYHQGHKCSRPKLYLLEGMEFEGEEEEELEEEETFNQPHIEVIPVV</sequence>
<reference evidence="2" key="1">
    <citation type="submission" date="2015-10" db="EMBL/GenBank/DDBJ databases">
        <authorList>
            <person name="Martinez-Garcia P.J."/>
            <person name="Crepeau M.W."/>
            <person name="Puiu D."/>
            <person name="Gonzalez-Ibeas D."/>
            <person name="Whalen J."/>
            <person name="Stevens K."/>
            <person name="Paul R."/>
            <person name="Butterfield T."/>
            <person name="Britton M."/>
            <person name="Reagan R."/>
            <person name="Chakraborty S."/>
            <person name="Walawage S.L."/>
            <person name="Vasquez-Gross H.A."/>
            <person name="Cardeno C."/>
            <person name="Famula R."/>
            <person name="Pratt K."/>
            <person name="Kuruganti S."/>
            <person name="Aradhya M.K."/>
            <person name="Leslie C.A."/>
            <person name="Dandekar A.M."/>
            <person name="Salzberg S.L."/>
            <person name="Wegrzyn J.L."/>
            <person name="Langley C.H."/>
            <person name="Neale D.B."/>
        </authorList>
    </citation>
    <scope>NUCLEOTIDE SEQUENCE</scope>
    <source>
        <tissue evidence="2">Leaves</tissue>
    </source>
</reference>
<dbReference type="Gramene" id="Jr12_06180_p1">
    <property type="protein sequence ID" value="cds.Jr12_06180_p1"/>
    <property type="gene ID" value="Jr12_06180"/>
</dbReference>
<accession>A0A833WYT7</accession>
<reference evidence="2" key="2">
    <citation type="submission" date="2020-03" db="EMBL/GenBank/DDBJ databases">
        <title>Walnut 2.0.</title>
        <authorList>
            <person name="Marrano A."/>
            <person name="Britton M."/>
            <person name="Zimin A.V."/>
            <person name="Zaini P.A."/>
            <person name="Workman R."/>
            <person name="Puiu D."/>
            <person name="Bianco L."/>
            <person name="Allen B.J."/>
            <person name="Troggio M."/>
            <person name="Leslie C.A."/>
            <person name="Timp W."/>
            <person name="Dendekar A."/>
            <person name="Salzberg S.L."/>
            <person name="Neale D.B."/>
        </authorList>
    </citation>
    <scope>NUCLEOTIDE SEQUENCE</scope>
    <source>
        <tissue evidence="2">Leaves</tissue>
    </source>
</reference>
<dbReference type="AlphaFoldDB" id="A0A833WYT7"/>
<evidence type="ECO:0000259" key="1">
    <source>
        <dbReference type="Pfam" id="PF03732"/>
    </source>
</evidence>
<dbReference type="Proteomes" id="UP000619265">
    <property type="component" value="Unassembled WGS sequence"/>
</dbReference>
<dbReference type="EMBL" id="LIHL02000012">
    <property type="protein sequence ID" value="KAF5451837.1"/>
    <property type="molecule type" value="Genomic_DNA"/>
</dbReference>
<protein>
    <recommendedName>
        <fullName evidence="1">Retrotransposon gag domain-containing protein</fullName>
    </recommendedName>
</protein>
<gene>
    <name evidence="2" type="ORF">F2P56_026902</name>
</gene>
<feature type="domain" description="Retrotransposon gag" evidence="1">
    <location>
        <begin position="92"/>
        <end position="181"/>
    </location>
</feature>
<evidence type="ECO:0000313" key="3">
    <source>
        <dbReference type="Proteomes" id="UP000619265"/>
    </source>
</evidence>